<feature type="compositionally biased region" description="Gly residues" evidence="1">
    <location>
        <begin position="90"/>
        <end position="102"/>
    </location>
</feature>
<evidence type="ECO:0000313" key="2">
    <source>
        <dbReference type="EMBL" id="CQD24325.1"/>
    </source>
</evidence>
<dbReference type="AlphaFoldDB" id="A0A0U1DX20"/>
<feature type="region of interest" description="Disordered" evidence="1">
    <location>
        <begin position="71"/>
        <end position="115"/>
    </location>
</feature>
<organism evidence="2 3">
    <name type="scientific">Mycolicibacterium conceptionense</name>
    <dbReference type="NCBI Taxonomy" id="451644"/>
    <lineage>
        <taxon>Bacteria</taxon>
        <taxon>Bacillati</taxon>
        <taxon>Actinomycetota</taxon>
        <taxon>Actinomycetes</taxon>
        <taxon>Mycobacteriales</taxon>
        <taxon>Mycobacteriaceae</taxon>
        <taxon>Mycolicibacterium</taxon>
    </lineage>
</organism>
<proteinExistence type="predicted"/>
<evidence type="ECO:0000256" key="1">
    <source>
        <dbReference type="SAM" id="MobiDB-lite"/>
    </source>
</evidence>
<evidence type="ECO:0000313" key="3">
    <source>
        <dbReference type="Proteomes" id="UP000182227"/>
    </source>
</evidence>
<protein>
    <submittedName>
        <fullName evidence="2">Uncharacterized protein</fullName>
    </submittedName>
</protein>
<name>A0A0U1DX20_9MYCO</name>
<accession>A0A0U1DX20</accession>
<sequence length="115" mass="11029">MTVSVGPGAVSVGGTVLGGGSGTGRGTREVVVGAVGDVVKPGCGVTGCGATTVSWLDPLAITSAMTRPSTTRMATAARIHSHSRGSWSSGSGGLGAPGGGGEPAPYWPVAFGSYP</sequence>
<gene>
    <name evidence="2" type="ORF">BN970_06381</name>
</gene>
<reference evidence="2 3" key="1">
    <citation type="submission" date="2015-03" db="EMBL/GenBank/DDBJ databases">
        <authorList>
            <person name="Murphy D."/>
        </authorList>
    </citation>
    <scope>NUCLEOTIDE SEQUENCE [LARGE SCALE GENOMIC DNA]</scope>
    <source>
        <strain evidence="2 3">D16</strain>
    </source>
</reference>
<dbReference type="EMBL" id="CTEF01000007">
    <property type="protein sequence ID" value="CQD24325.1"/>
    <property type="molecule type" value="Genomic_DNA"/>
</dbReference>
<dbReference type="Proteomes" id="UP000182227">
    <property type="component" value="Unassembled WGS sequence"/>
</dbReference>